<dbReference type="CDD" id="cd14792">
    <property type="entry name" value="GH27"/>
    <property type="match status" value="1"/>
</dbReference>
<evidence type="ECO:0000259" key="11">
    <source>
        <dbReference type="Pfam" id="PF17801"/>
    </source>
</evidence>
<evidence type="ECO:0000256" key="8">
    <source>
        <dbReference type="ARBA" id="ARBA00023295"/>
    </source>
</evidence>
<dbReference type="PROSITE" id="PS00512">
    <property type="entry name" value="ALPHA_GALACTOSIDASE"/>
    <property type="match status" value="1"/>
</dbReference>
<feature type="chain" id="PRO_5005201723" description="Alpha-galactosidase" evidence="10">
    <location>
        <begin position="19"/>
        <end position="423"/>
    </location>
</feature>
<evidence type="ECO:0000256" key="9">
    <source>
        <dbReference type="RuleBase" id="RU361168"/>
    </source>
</evidence>
<dbReference type="InterPro" id="IPR002241">
    <property type="entry name" value="Glyco_hydro_27"/>
</dbReference>
<keyword evidence="6 9" id="KW-0378">Hydrolase</keyword>
<dbReference type="Pfam" id="PF17801">
    <property type="entry name" value="Melibiase_C"/>
    <property type="match status" value="1"/>
</dbReference>
<comment type="similarity">
    <text evidence="3 9">Belongs to the glycosyl hydrolase 27 family.</text>
</comment>
<accession>A0A0H2RQM5</accession>
<evidence type="ECO:0000256" key="4">
    <source>
        <dbReference type="ARBA" id="ARBA00022525"/>
    </source>
</evidence>
<dbReference type="SUPFAM" id="SSF51011">
    <property type="entry name" value="Glycosyl hydrolase domain"/>
    <property type="match status" value="1"/>
</dbReference>
<dbReference type="InterPro" id="IPR000111">
    <property type="entry name" value="Glyco_hydro_27/36_CS"/>
</dbReference>
<dbReference type="OrthoDB" id="5795902at2759"/>
<dbReference type="Gene3D" id="3.20.20.70">
    <property type="entry name" value="Aldolase class I"/>
    <property type="match status" value="1"/>
</dbReference>
<evidence type="ECO:0000313" key="13">
    <source>
        <dbReference type="Proteomes" id="UP000053477"/>
    </source>
</evidence>
<dbReference type="EC" id="3.2.1.22" evidence="9"/>
<keyword evidence="9" id="KW-1015">Disulfide bond</keyword>
<organism evidence="12 13">
    <name type="scientific">Schizopora paradoxa</name>
    <dbReference type="NCBI Taxonomy" id="27342"/>
    <lineage>
        <taxon>Eukaryota</taxon>
        <taxon>Fungi</taxon>
        <taxon>Dikarya</taxon>
        <taxon>Basidiomycota</taxon>
        <taxon>Agaricomycotina</taxon>
        <taxon>Agaricomycetes</taxon>
        <taxon>Hymenochaetales</taxon>
        <taxon>Schizoporaceae</taxon>
        <taxon>Schizopora</taxon>
    </lineage>
</organism>
<evidence type="ECO:0000256" key="5">
    <source>
        <dbReference type="ARBA" id="ARBA00022729"/>
    </source>
</evidence>
<feature type="domain" description="Alpha galactosidase C-terminal" evidence="11">
    <location>
        <begin position="342"/>
        <end position="416"/>
    </location>
</feature>
<dbReference type="Gene3D" id="2.60.40.1180">
    <property type="entry name" value="Golgi alpha-mannosidase II"/>
    <property type="match status" value="1"/>
</dbReference>
<dbReference type="EMBL" id="KQ085946">
    <property type="protein sequence ID" value="KLO14275.1"/>
    <property type="molecule type" value="Genomic_DNA"/>
</dbReference>
<dbReference type="GO" id="GO:0005576">
    <property type="term" value="C:extracellular region"/>
    <property type="evidence" value="ECO:0007669"/>
    <property type="project" value="UniProtKB-SubCell"/>
</dbReference>
<evidence type="ECO:0000256" key="1">
    <source>
        <dbReference type="ARBA" id="ARBA00001255"/>
    </source>
</evidence>
<dbReference type="InterPro" id="IPR041233">
    <property type="entry name" value="Melibiase_C"/>
</dbReference>
<dbReference type="PRINTS" id="PR00740">
    <property type="entry name" value="GLHYDRLASE27"/>
</dbReference>
<dbReference type="GO" id="GO:0004557">
    <property type="term" value="F:alpha-galactosidase activity"/>
    <property type="evidence" value="ECO:0007669"/>
    <property type="project" value="UniProtKB-EC"/>
</dbReference>
<evidence type="ECO:0000256" key="10">
    <source>
        <dbReference type="SAM" id="SignalP"/>
    </source>
</evidence>
<evidence type="ECO:0000256" key="6">
    <source>
        <dbReference type="ARBA" id="ARBA00022801"/>
    </source>
</evidence>
<dbReference type="Pfam" id="PF16499">
    <property type="entry name" value="Melibiase_2"/>
    <property type="match status" value="1"/>
</dbReference>
<keyword evidence="7" id="KW-0325">Glycoprotein</keyword>
<dbReference type="PANTHER" id="PTHR11452">
    <property type="entry name" value="ALPHA-GALACTOSIDASE/ALPHA-N-ACETYLGALACTOSAMINIDASE"/>
    <property type="match status" value="1"/>
</dbReference>
<dbReference type="STRING" id="27342.A0A0H2RQM5"/>
<keyword evidence="5 10" id="KW-0732">Signal</keyword>
<dbReference type="FunFam" id="3.20.20.70:FF:000197">
    <property type="entry name" value="Alpha-galactosidase"/>
    <property type="match status" value="1"/>
</dbReference>
<comment type="catalytic activity">
    <reaction evidence="1 9">
        <text>Hydrolysis of terminal, non-reducing alpha-D-galactose residues in alpha-D-galactosides, including galactose oligosaccharides, galactomannans and galactolipids.</text>
        <dbReference type="EC" id="3.2.1.22"/>
    </reaction>
</comment>
<evidence type="ECO:0000256" key="3">
    <source>
        <dbReference type="ARBA" id="ARBA00009743"/>
    </source>
</evidence>
<evidence type="ECO:0000313" key="12">
    <source>
        <dbReference type="EMBL" id="KLO14275.1"/>
    </source>
</evidence>
<dbReference type="InterPro" id="IPR017853">
    <property type="entry name" value="GH"/>
</dbReference>
<comment type="subcellular location">
    <subcellularLocation>
        <location evidence="2">Secreted</location>
    </subcellularLocation>
</comment>
<keyword evidence="4" id="KW-0964">Secreted</keyword>
<reference evidence="12 13" key="1">
    <citation type="submission" date="2015-04" db="EMBL/GenBank/DDBJ databases">
        <title>Complete genome sequence of Schizopora paradoxa KUC8140, a cosmopolitan wood degrader in East Asia.</title>
        <authorList>
            <consortium name="DOE Joint Genome Institute"/>
            <person name="Min B."/>
            <person name="Park H."/>
            <person name="Jang Y."/>
            <person name="Kim J.-J."/>
            <person name="Kim K.H."/>
            <person name="Pangilinan J."/>
            <person name="Lipzen A."/>
            <person name="Riley R."/>
            <person name="Grigoriev I.V."/>
            <person name="Spatafora J.W."/>
            <person name="Choi I.-G."/>
        </authorList>
    </citation>
    <scope>NUCLEOTIDE SEQUENCE [LARGE SCALE GENOMIC DNA]</scope>
    <source>
        <strain evidence="12 13">KUC8140</strain>
    </source>
</reference>
<dbReference type="Proteomes" id="UP000053477">
    <property type="component" value="Unassembled WGS sequence"/>
</dbReference>
<dbReference type="PANTHER" id="PTHR11452:SF61">
    <property type="entry name" value="ALPHA-GALACTOSIDASE B-RELATED"/>
    <property type="match status" value="1"/>
</dbReference>
<dbReference type="SUPFAM" id="SSF51445">
    <property type="entry name" value="(Trans)glycosidases"/>
    <property type="match status" value="1"/>
</dbReference>
<keyword evidence="13" id="KW-1185">Reference proteome</keyword>
<keyword evidence="8 9" id="KW-0326">Glycosidase</keyword>
<name>A0A0H2RQM5_9AGAM</name>
<gene>
    <name evidence="12" type="ORF">SCHPADRAFT_996733</name>
</gene>
<dbReference type="AlphaFoldDB" id="A0A0H2RQM5"/>
<sequence>MISSIPLAVLGLISLTNGMHIRSSELAQEPWASQNAPSRAIGKLPALGWNTWNAYRCNINESNVLAAADQFISLGLKDAGYTYVNIDDCWSNHTRDSKGRLVVDNEKFPNGMSHVVDKIHSLGLKAGIYSDAGVMTCAKYPGSLGHEAEDATSFSEWGFDYLKYDNCNVPKYLKDTIPPDGDWFKSNSSKRFQAMSEQLIIQPRPIEYSLCIWGEAKVWQWGARVGHSWRILGDSRPVWDYIMTATRVNVEILDYVDFYSHNDMDMMEIGNGNLTIQEQRTHFAIWAFMKSPILIGTDMNKLSEEQLKIITNEQLLAFSQDETFGKPAKPFYNIADPAMRSPPEYYAGESSKGMHVFIINTGDERSRKSVDLASVPGLSGLRFEVFDMWTNEKLDVVEGRETFEIELDSHDTAALFVAPRKHA</sequence>
<proteinExistence type="inferred from homology"/>
<dbReference type="FunCoup" id="A0A0H2RQM5">
    <property type="interactions" value="163"/>
</dbReference>
<evidence type="ECO:0000256" key="7">
    <source>
        <dbReference type="ARBA" id="ARBA00023180"/>
    </source>
</evidence>
<dbReference type="InterPro" id="IPR013785">
    <property type="entry name" value="Aldolase_TIM"/>
</dbReference>
<evidence type="ECO:0000256" key="2">
    <source>
        <dbReference type="ARBA" id="ARBA00004613"/>
    </source>
</evidence>
<dbReference type="GO" id="GO:0005975">
    <property type="term" value="P:carbohydrate metabolic process"/>
    <property type="evidence" value="ECO:0007669"/>
    <property type="project" value="InterPro"/>
</dbReference>
<protein>
    <recommendedName>
        <fullName evidence="9">Alpha-galactosidase</fullName>
        <ecNumber evidence="9">3.2.1.22</ecNumber>
    </recommendedName>
    <alternativeName>
        <fullName evidence="9">Melibiase</fullName>
    </alternativeName>
</protein>
<dbReference type="InParanoid" id="A0A0H2RQM5"/>
<dbReference type="InterPro" id="IPR013780">
    <property type="entry name" value="Glyco_hydro_b"/>
</dbReference>
<feature type="signal peptide" evidence="10">
    <location>
        <begin position="1"/>
        <end position="18"/>
    </location>
</feature>